<dbReference type="InterPro" id="IPR025451">
    <property type="entry name" value="DUF4211"/>
</dbReference>
<proteinExistence type="predicted"/>
<feature type="compositionally biased region" description="Basic residues" evidence="1">
    <location>
        <begin position="122"/>
        <end position="131"/>
    </location>
</feature>
<evidence type="ECO:0000313" key="4">
    <source>
        <dbReference type="Proteomes" id="UP000054217"/>
    </source>
</evidence>
<dbReference type="PANTHER" id="PTHR14689:SF0">
    <property type="entry name" value="COILED-COIL DOMAIN-CONTAINING PROTEIN 82"/>
    <property type="match status" value="1"/>
</dbReference>
<dbReference type="GO" id="GO:0005634">
    <property type="term" value="C:nucleus"/>
    <property type="evidence" value="ECO:0007669"/>
    <property type="project" value="TreeGrafter"/>
</dbReference>
<keyword evidence="4" id="KW-1185">Reference proteome</keyword>
<feature type="region of interest" description="Disordered" evidence="1">
    <location>
        <begin position="1"/>
        <end position="232"/>
    </location>
</feature>
<dbReference type="AlphaFoldDB" id="A0A0C3PWT5"/>
<feature type="compositionally biased region" description="Acidic residues" evidence="1">
    <location>
        <begin position="223"/>
        <end position="232"/>
    </location>
</feature>
<name>A0A0C3PWT5_PISTI</name>
<dbReference type="STRING" id="870435.A0A0C3PWT5"/>
<organism evidence="3 4">
    <name type="scientific">Pisolithus tinctorius Marx 270</name>
    <dbReference type="NCBI Taxonomy" id="870435"/>
    <lineage>
        <taxon>Eukaryota</taxon>
        <taxon>Fungi</taxon>
        <taxon>Dikarya</taxon>
        <taxon>Basidiomycota</taxon>
        <taxon>Agaricomycotina</taxon>
        <taxon>Agaricomycetes</taxon>
        <taxon>Agaricomycetidae</taxon>
        <taxon>Boletales</taxon>
        <taxon>Sclerodermatineae</taxon>
        <taxon>Pisolithaceae</taxon>
        <taxon>Pisolithus</taxon>
    </lineage>
</organism>
<dbReference type="EMBL" id="KN831946">
    <property type="protein sequence ID" value="KIO13389.1"/>
    <property type="molecule type" value="Genomic_DNA"/>
</dbReference>
<feature type="compositionally biased region" description="Basic residues" evidence="1">
    <location>
        <begin position="1"/>
        <end position="17"/>
    </location>
</feature>
<sequence>MPRRAVAHGKSGRLKQRTLHDLVYSSPPSSPPPMKHQFLSNRKRRALTPSESEESSRSSSSDERNDDSDVGAVRFEAETGETSDGDASPRRPKRKRVRLATDSLDERSPDDEEVNVGIPVRWKGKRKGKRKIVVDSDGESEPHRPRLIKGARPPTPDDEEDEVDESHILESRLRARGRKTKYQETLEKLRRRKRGNSAPQSSSGDEETPQEPNDAESLSCSEGSDDQSNDTEEDDFIVEDPVDGVQTIDLPVAFSMTTHQDLTHHFKIICQLFVHMAVRPLPERRHFMQHVLKNEQYFSLPLQVTRRKLLGMRDSLAVSSTWGPDFKKPLEKYPGFTLFRMDFSLPGCDACKLGGRTSTLVGRVSGTPYDEYDFEVNDIIDDDEDTDKKEFHLGRFCARRTRVYHGFNHWEYWLYKSLQRQIAAVVDDDNDFVKVAYVGGALPPDDPQDADKFMEWLDQRGIIDMEWQKIRQMMESARNLESRGDIDDLE</sequence>
<dbReference type="HOGENOM" id="CLU_035430_0_0_1"/>
<dbReference type="Proteomes" id="UP000054217">
    <property type="component" value="Unassembled WGS sequence"/>
</dbReference>
<dbReference type="InParanoid" id="A0A0C3PWT5"/>
<evidence type="ECO:0000313" key="3">
    <source>
        <dbReference type="EMBL" id="KIO13389.1"/>
    </source>
</evidence>
<dbReference type="PANTHER" id="PTHR14689">
    <property type="entry name" value="PHORBOL-ESTER_DAG-TYPE DOMAIN-CONTAINING PROTEIN"/>
    <property type="match status" value="1"/>
</dbReference>
<gene>
    <name evidence="3" type="ORF">M404DRAFT_122432</name>
</gene>
<evidence type="ECO:0000259" key="2">
    <source>
        <dbReference type="Pfam" id="PF13926"/>
    </source>
</evidence>
<dbReference type="OrthoDB" id="21499at2759"/>
<feature type="domain" description="DUF4211" evidence="2">
    <location>
        <begin position="235"/>
        <end position="372"/>
    </location>
</feature>
<dbReference type="FunCoup" id="A0A0C3PWT5">
    <property type="interactions" value="188"/>
</dbReference>
<evidence type="ECO:0000256" key="1">
    <source>
        <dbReference type="SAM" id="MobiDB-lite"/>
    </source>
</evidence>
<reference evidence="3 4" key="1">
    <citation type="submission" date="2014-04" db="EMBL/GenBank/DDBJ databases">
        <authorList>
            <consortium name="DOE Joint Genome Institute"/>
            <person name="Kuo A."/>
            <person name="Kohler A."/>
            <person name="Costa M.D."/>
            <person name="Nagy L.G."/>
            <person name="Floudas D."/>
            <person name="Copeland A."/>
            <person name="Barry K.W."/>
            <person name="Cichocki N."/>
            <person name="Veneault-Fourrey C."/>
            <person name="LaButti K."/>
            <person name="Lindquist E.A."/>
            <person name="Lipzen A."/>
            <person name="Lundell T."/>
            <person name="Morin E."/>
            <person name="Murat C."/>
            <person name="Sun H."/>
            <person name="Tunlid A."/>
            <person name="Henrissat B."/>
            <person name="Grigoriev I.V."/>
            <person name="Hibbett D.S."/>
            <person name="Martin F."/>
            <person name="Nordberg H.P."/>
            <person name="Cantor M.N."/>
            <person name="Hua S.X."/>
        </authorList>
    </citation>
    <scope>NUCLEOTIDE SEQUENCE [LARGE SCALE GENOMIC DNA]</scope>
    <source>
        <strain evidence="3 4">Marx 270</strain>
    </source>
</reference>
<reference evidence="4" key="2">
    <citation type="submission" date="2015-01" db="EMBL/GenBank/DDBJ databases">
        <title>Evolutionary Origins and Diversification of the Mycorrhizal Mutualists.</title>
        <authorList>
            <consortium name="DOE Joint Genome Institute"/>
            <consortium name="Mycorrhizal Genomics Consortium"/>
            <person name="Kohler A."/>
            <person name="Kuo A."/>
            <person name="Nagy L.G."/>
            <person name="Floudas D."/>
            <person name="Copeland A."/>
            <person name="Barry K.W."/>
            <person name="Cichocki N."/>
            <person name="Veneault-Fourrey C."/>
            <person name="LaButti K."/>
            <person name="Lindquist E.A."/>
            <person name="Lipzen A."/>
            <person name="Lundell T."/>
            <person name="Morin E."/>
            <person name="Murat C."/>
            <person name="Riley R."/>
            <person name="Ohm R."/>
            <person name="Sun H."/>
            <person name="Tunlid A."/>
            <person name="Henrissat B."/>
            <person name="Grigoriev I.V."/>
            <person name="Hibbett D.S."/>
            <person name="Martin F."/>
        </authorList>
    </citation>
    <scope>NUCLEOTIDE SEQUENCE [LARGE SCALE GENOMIC DNA]</scope>
    <source>
        <strain evidence="4">Marx 270</strain>
    </source>
</reference>
<dbReference type="Pfam" id="PF13926">
    <property type="entry name" value="DUF4211"/>
    <property type="match status" value="1"/>
</dbReference>
<protein>
    <recommendedName>
        <fullName evidence="2">DUF4211 domain-containing protein</fullName>
    </recommendedName>
</protein>
<feature type="compositionally biased region" description="Basic and acidic residues" evidence="1">
    <location>
        <begin position="54"/>
        <end position="63"/>
    </location>
</feature>
<accession>A0A0C3PWT5</accession>